<keyword evidence="6 11" id="KW-0521">NADP</keyword>
<comment type="catalytic activity">
    <reaction evidence="11">
        <text>(6R)-5,10-methenyltetrahydrofolate + H2O = (6R)-10-formyltetrahydrofolate + H(+)</text>
        <dbReference type="Rhea" id="RHEA:23700"/>
        <dbReference type="ChEBI" id="CHEBI:15377"/>
        <dbReference type="ChEBI" id="CHEBI:15378"/>
        <dbReference type="ChEBI" id="CHEBI:57455"/>
        <dbReference type="ChEBI" id="CHEBI:195366"/>
        <dbReference type="EC" id="3.5.4.9"/>
    </reaction>
</comment>
<reference evidence="15" key="1">
    <citation type="journal article" date="2019" name="Int. J. Syst. Evol. Microbiol.">
        <title>The Global Catalogue of Microorganisms (GCM) 10K type strain sequencing project: providing services to taxonomists for standard genome sequencing and annotation.</title>
        <authorList>
            <consortium name="The Broad Institute Genomics Platform"/>
            <consortium name="The Broad Institute Genome Sequencing Center for Infectious Disease"/>
            <person name="Wu L."/>
            <person name="Ma J."/>
        </authorList>
    </citation>
    <scope>NUCLEOTIDE SEQUENCE [LARGE SCALE GENOMIC DNA]</scope>
    <source>
        <strain evidence="15">KCTC 52366</strain>
    </source>
</reference>
<evidence type="ECO:0000256" key="9">
    <source>
        <dbReference type="ARBA" id="ARBA00023167"/>
    </source>
</evidence>
<dbReference type="PRINTS" id="PR00085">
    <property type="entry name" value="THFDHDRGNASE"/>
</dbReference>
<keyword evidence="4 11" id="KW-0658">Purine biosynthesis</keyword>
<evidence type="ECO:0000313" key="14">
    <source>
        <dbReference type="EMBL" id="MFC3144113.1"/>
    </source>
</evidence>
<dbReference type="SUPFAM" id="SSF53223">
    <property type="entry name" value="Aminoacid dehydrogenase-like, N-terminal domain"/>
    <property type="match status" value="1"/>
</dbReference>
<keyword evidence="15" id="KW-1185">Reference proteome</keyword>
<keyword evidence="8 11" id="KW-0368">Histidine biosynthesis</keyword>
<comment type="caution">
    <text evidence="14">The sequence shown here is derived from an EMBL/GenBank/DDBJ whole genome shotgun (WGS) entry which is preliminary data.</text>
</comment>
<comment type="caution">
    <text evidence="11">Lacks conserved residue(s) required for the propagation of feature annotation.</text>
</comment>
<keyword evidence="3 11" id="KW-0028">Amino-acid biosynthesis</keyword>
<evidence type="ECO:0000256" key="11">
    <source>
        <dbReference type="HAMAP-Rule" id="MF_01576"/>
    </source>
</evidence>
<dbReference type="InterPro" id="IPR000672">
    <property type="entry name" value="THF_DH/CycHdrlase"/>
</dbReference>
<feature type="binding site" evidence="11">
    <location>
        <begin position="165"/>
        <end position="167"/>
    </location>
    <ligand>
        <name>NADP(+)</name>
        <dbReference type="ChEBI" id="CHEBI:58349"/>
    </ligand>
</feature>
<dbReference type="EMBL" id="JBHRTB010000010">
    <property type="protein sequence ID" value="MFC3144113.1"/>
    <property type="molecule type" value="Genomic_DNA"/>
</dbReference>
<organism evidence="14 15">
    <name type="scientific">Psychromarinibacter halotolerans</name>
    <dbReference type="NCBI Taxonomy" id="1775175"/>
    <lineage>
        <taxon>Bacteria</taxon>
        <taxon>Pseudomonadati</taxon>
        <taxon>Pseudomonadota</taxon>
        <taxon>Alphaproteobacteria</taxon>
        <taxon>Rhodobacterales</taxon>
        <taxon>Paracoccaceae</taxon>
        <taxon>Psychromarinibacter</taxon>
    </lineage>
</organism>
<comment type="pathway">
    <text evidence="1 11">One-carbon metabolism; tetrahydrofolate interconversion.</text>
</comment>
<dbReference type="Pfam" id="PF02882">
    <property type="entry name" value="THF_DHG_CYH_C"/>
    <property type="match status" value="1"/>
</dbReference>
<evidence type="ECO:0000256" key="5">
    <source>
        <dbReference type="ARBA" id="ARBA00022801"/>
    </source>
</evidence>
<evidence type="ECO:0000259" key="12">
    <source>
        <dbReference type="Pfam" id="PF00763"/>
    </source>
</evidence>
<dbReference type="PANTHER" id="PTHR48099">
    <property type="entry name" value="C-1-TETRAHYDROFOLATE SYNTHASE, CYTOPLASMIC-RELATED"/>
    <property type="match status" value="1"/>
</dbReference>
<dbReference type="PANTHER" id="PTHR48099:SF5">
    <property type="entry name" value="C-1-TETRAHYDROFOLATE SYNTHASE, CYTOPLASMIC"/>
    <property type="match status" value="1"/>
</dbReference>
<evidence type="ECO:0000259" key="13">
    <source>
        <dbReference type="Pfam" id="PF02882"/>
    </source>
</evidence>
<evidence type="ECO:0000256" key="8">
    <source>
        <dbReference type="ARBA" id="ARBA00023102"/>
    </source>
</evidence>
<protein>
    <recommendedName>
        <fullName evidence="11">Bifunctional protein FolD</fullName>
    </recommendedName>
    <domain>
        <recommendedName>
            <fullName evidence="11">Methylenetetrahydrofolate dehydrogenase</fullName>
            <ecNumber evidence="11">1.5.1.5</ecNumber>
        </recommendedName>
    </domain>
    <domain>
        <recommendedName>
            <fullName evidence="11">Methenyltetrahydrofolate cyclohydrolase</fullName>
            <ecNumber evidence="11">3.5.4.9</ecNumber>
        </recommendedName>
    </domain>
</protein>
<dbReference type="RefSeq" id="WP_275631374.1">
    <property type="nucleotide sequence ID" value="NZ_JARGYD010000001.1"/>
</dbReference>
<dbReference type="HAMAP" id="MF_01576">
    <property type="entry name" value="THF_DHG_CYH"/>
    <property type="match status" value="1"/>
</dbReference>
<evidence type="ECO:0000313" key="15">
    <source>
        <dbReference type="Proteomes" id="UP001595632"/>
    </source>
</evidence>
<name>A0ABV7GUV6_9RHOB</name>
<dbReference type="EC" id="1.5.1.5" evidence="11"/>
<comment type="catalytic activity">
    <reaction evidence="11">
        <text>(6R)-5,10-methylene-5,6,7,8-tetrahydrofolate + NADP(+) = (6R)-5,10-methenyltetrahydrofolate + NADPH</text>
        <dbReference type="Rhea" id="RHEA:22812"/>
        <dbReference type="ChEBI" id="CHEBI:15636"/>
        <dbReference type="ChEBI" id="CHEBI:57455"/>
        <dbReference type="ChEBI" id="CHEBI:57783"/>
        <dbReference type="ChEBI" id="CHEBI:58349"/>
        <dbReference type="EC" id="1.5.1.5"/>
    </reaction>
</comment>
<sequence>MTAILLDGDVLARRRFDELAARVVSLAKRGVVPRLATVLVGDNPASQSYIGRKHENCAELGMASDDIRLRGDISEDALIAQVEALNADPLIHGALVQLPLPAHLDEGRVGEAVSPAKDVDGLHPMNLGRLLAGTPGLLPCTPAGIEDLLRAHDVPLAGRRVAIIGRGMLVGRPLAMLLSLPGTDAEVTLLHRRSPDLAEVTRQADVVVSAAGQPDLVTADMIRPGAAVVGVGITYVDGGMVSDIADEVAQVAGHITPRHGSVGAMTRAHLLSNLVRIAEAG</sequence>
<dbReference type="EC" id="3.5.4.9" evidence="11"/>
<keyword evidence="2 11" id="KW-0554">One-carbon metabolism</keyword>
<feature type="domain" description="Tetrahydrofolate dehydrogenase/cyclohydrolase NAD(P)-binding" evidence="13">
    <location>
        <begin position="139"/>
        <end position="279"/>
    </location>
</feature>
<accession>A0ABV7GUV6</accession>
<evidence type="ECO:0000256" key="7">
    <source>
        <dbReference type="ARBA" id="ARBA00023002"/>
    </source>
</evidence>
<dbReference type="Pfam" id="PF00763">
    <property type="entry name" value="THF_DHG_CYH"/>
    <property type="match status" value="1"/>
</dbReference>
<comment type="function">
    <text evidence="11">Catalyzes the oxidation of 5,10-methylenetetrahydrofolate to 5,10-methenyltetrahydrofolate and then the hydrolysis of 5,10-methenyltetrahydrofolate to 10-formyltetrahydrofolate.</text>
</comment>
<feature type="domain" description="Tetrahydrofolate dehydrogenase/cyclohydrolase catalytic" evidence="12">
    <location>
        <begin position="6"/>
        <end position="120"/>
    </location>
</feature>
<keyword evidence="10 11" id="KW-0511">Multifunctional enzyme</keyword>
<comment type="subunit">
    <text evidence="11">Homodimer.</text>
</comment>
<dbReference type="Gene3D" id="3.40.50.10860">
    <property type="entry name" value="Leucine Dehydrogenase, chain A, domain 1"/>
    <property type="match status" value="1"/>
</dbReference>
<dbReference type="CDD" id="cd01080">
    <property type="entry name" value="NAD_bind_m-THF_DH_Cyclohyd"/>
    <property type="match status" value="1"/>
</dbReference>
<dbReference type="InterPro" id="IPR046346">
    <property type="entry name" value="Aminoacid_DH-like_N_sf"/>
</dbReference>
<dbReference type="Gene3D" id="3.40.50.720">
    <property type="entry name" value="NAD(P)-binding Rossmann-like Domain"/>
    <property type="match status" value="1"/>
</dbReference>
<keyword evidence="9 11" id="KW-0486">Methionine biosynthesis</keyword>
<keyword evidence="7 11" id="KW-0560">Oxidoreductase</keyword>
<evidence type="ECO:0000256" key="1">
    <source>
        <dbReference type="ARBA" id="ARBA00004777"/>
    </source>
</evidence>
<comment type="similarity">
    <text evidence="11">Belongs to the tetrahydrofolate dehydrogenase/cyclohydrolase family.</text>
</comment>
<dbReference type="InterPro" id="IPR020631">
    <property type="entry name" value="THF_DH/CycHdrlase_NAD-bd_dom"/>
</dbReference>
<proteinExistence type="inferred from homology"/>
<keyword evidence="5 11" id="KW-0378">Hydrolase</keyword>
<dbReference type="Proteomes" id="UP001595632">
    <property type="component" value="Unassembled WGS sequence"/>
</dbReference>
<evidence type="ECO:0000256" key="3">
    <source>
        <dbReference type="ARBA" id="ARBA00022605"/>
    </source>
</evidence>
<dbReference type="SUPFAM" id="SSF51735">
    <property type="entry name" value="NAD(P)-binding Rossmann-fold domains"/>
    <property type="match status" value="1"/>
</dbReference>
<evidence type="ECO:0000256" key="10">
    <source>
        <dbReference type="ARBA" id="ARBA00023268"/>
    </source>
</evidence>
<dbReference type="InterPro" id="IPR036291">
    <property type="entry name" value="NAD(P)-bd_dom_sf"/>
</dbReference>
<evidence type="ECO:0000256" key="6">
    <source>
        <dbReference type="ARBA" id="ARBA00022857"/>
    </source>
</evidence>
<dbReference type="InterPro" id="IPR020630">
    <property type="entry name" value="THF_DH/CycHdrlase_cat_dom"/>
</dbReference>
<evidence type="ECO:0000256" key="4">
    <source>
        <dbReference type="ARBA" id="ARBA00022755"/>
    </source>
</evidence>
<feature type="binding site" evidence="11">
    <location>
        <position position="233"/>
    </location>
    <ligand>
        <name>NADP(+)</name>
        <dbReference type="ChEBI" id="CHEBI:58349"/>
    </ligand>
</feature>
<evidence type="ECO:0000256" key="2">
    <source>
        <dbReference type="ARBA" id="ARBA00022563"/>
    </source>
</evidence>
<gene>
    <name evidence="11" type="primary">folD</name>
    <name evidence="14" type="ORF">ACFOGP_15440</name>
</gene>